<gene>
    <name evidence="2" type="ORF">CAPSK01_000362</name>
</gene>
<dbReference type="Proteomes" id="UP000019812">
    <property type="component" value="Unassembled WGS sequence"/>
</dbReference>
<comment type="caution">
    <text evidence="2">The sequence shown here is derived from an EMBL/GenBank/DDBJ whole genome shotgun (WGS) entry which is preliminary data.</text>
</comment>
<accession>A0A084Y5H1</accession>
<organism evidence="2 3">
    <name type="scientific">Candidatus Accumulibacter vicinus</name>
    <dbReference type="NCBI Taxonomy" id="2954382"/>
    <lineage>
        <taxon>Bacteria</taxon>
        <taxon>Pseudomonadati</taxon>
        <taxon>Pseudomonadota</taxon>
        <taxon>Betaproteobacteria</taxon>
        <taxon>Candidatus Accumulibacter</taxon>
    </lineage>
</organism>
<feature type="compositionally biased region" description="Polar residues" evidence="1">
    <location>
        <begin position="36"/>
        <end position="52"/>
    </location>
</feature>
<evidence type="ECO:0000256" key="1">
    <source>
        <dbReference type="SAM" id="MobiDB-lite"/>
    </source>
</evidence>
<feature type="compositionally biased region" description="Basic and acidic residues" evidence="1">
    <location>
        <begin position="18"/>
        <end position="35"/>
    </location>
</feature>
<feature type="region of interest" description="Disordered" evidence="1">
    <location>
        <begin position="1"/>
        <end position="78"/>
    </location>
</feature>
<dbReference type="STRING" id="1457154.CAPSK01_000362"/>
<evidence type="ECO:0000313" key="2">
    <source>
        <dbReference type="EMBL" id="KFB69965.1"/>
    </source>
</evidence>
<sequence length="108" mass="12397">MRASCTRWPRPASANSSKAREKVASEGSVLHRGETTDPSQRTVDRQTFNQPQHRLGDKGVRQPRPLKGRTPHTTPRFPREFLDAYPFQRAHSILQLRRQRFSSGRSSC</sequence>
<proteinExistence type="predicted"/>
<protein>
    <submittedName>
        <fullName evidence="2">Uncharacterized protein</fullName>
    </submittedName>
</protein>
<reference evidence="2 3" key="1">
    <citation type="submission" date="2014-07" db="EMBL/GenBank/DDBJ databases">
        <title>Expanding our view of genomic diversity in Candidatus Accumulibacter clades.</title>
        <authorList>
            <person name="Skennerton C.T."/>
            <person name="Barr J.J."/>
            <person name="Slater F.R."/>
            <person name="Bond P.L."/>
            <person name="Tyson G.W."/>
        </authorList>
    </citation>
    <scope>NUCLEOTIDE SEQUENCE [LARGE SCALE GENOMIC DNA]</scope>
    <source>
        <strain evidence="3">SK-01</strain>
    </source>
</reference>
<dbReference type="EMBL" id="JDSS02000006">
    <property type="protein sequence ID" value="KFB69965.1"/>
    <property type="molecule type" value="Genomic_DNA"/>
</dbReference>
<dbReference type="AlphaFoldDB" id="A0A084Y5H1"/>
<evidence type="ECO:0000313" key="3">
    <source>
        <dbReference type="Proteomes" id="UP000019812"/>
    </source>
</evidence>
<name>A0A084Y5H1_9PROT</name>